<dbReference type="EMBL" id="MU274933">
    <property type="protein sequence ID" value="KAI0085260.1"/>
    <property type="molecule type" value="Genomic_DNA"/>
</dbReference>
<organism evidence="1 2">
    <name type="scientific">Irpex rosettiformis</name>
    <dbReference type="NCBI Taxonomy" id="378272"/>
    <lineage>
        <taxon>Eukaryota</taxon>
        <taxon>Fungi</taxon>
        <taxon>Dikarya</taxon>
        <taxon>Basidiomycota</taxon>
        <taxon>Agaricomycotina</taxon>
        <taxon>Agaricomycetes</taxon>
        <taxon>Polyporales</taxon>
        <taxon>Irpicaceae</taxon>
        <taxon>Irpex</taxon>
    </lineage>
</organism>
<evidence type="ECO:0000313" key="1">
    <source>
        <dbReference type="EMBL" id="KAI0085260.1"/>
    </source>
</evidence>
<reference evidence="1" key="1">
    <citation type="journal article" date="2021" name="Environ. Microbiol.">
        <title>Gene family expansions and transcriptome signatures uncover fungal adaptations to wood decay.</title>
        <authorList>
            <person name="Hage H."/>
            <person name="Miyauchi S."/>
            <person name="Viragh M."/>
            <person name="Drula E."/>
            <person name="Min B."/>
            <person name="Chaduli D."/>
            <person name="Navarro D."/>
            <person name="Favel A."/>
            <person name="Norest M."/>
            <person name="Lesage-Meessen L."/>
            <person name="Balint B."/>
            <person name="Merenyi Z."/>
            <person name="de Eugenio L."/>
            <person name="Morin E."/>
            <person name="Martinez A.T."/>
            <person name="Baldrian P."/>
            <person name="Stursova M."/>
            <person name="Martinez M.J."/>
            <person name="Novotny C."/>
            <person name="Magnuson J.K."/>
            <person name="Spatafora J.W."/>
            <person name="Maurice S."/>
            <person name="Pangilinan J."/>
            <person name="Andreopoulos W."/>
            <person name="LaButti K."/>
            <person name="Hundley H."/>
            <person name="Na H."/>
            <person name="Kuo A."/>
            <person name="Barry K."/>
            <person name="Lipzen A."/>
            <person name="Henrissat B."/>
            <person name="Riley R."/>
            <person name="Ahrendt S."/>
            <person name="Nagy L.G."/>
            <person name="Grigoriev I.V."/>
            <person name="Martin F."/>
            <person name="Rosso M.N."/>
        </authorList>
    </citation>
    <scope>NUCLEOTIDE SEQUENCE</scope>
    <source>
        <strain evidence="1">CBS 384.51</strain>
    </source>
</reference>
<proteinExistence type="predicted"/>
<dbReference type="Proteomes" id="UP001055072">
    <property type="component" value="Unassembled WGS sequence"/>
</dbReference>
<protein>
    <submittedName>
        <fullName evidence="1">Uncharacterized protein</fullName>
    </submittedName>
</protein>
<sequence>MSSRNPRVQDKDEAASAGSTALFLIVALPGFLAGYGLYKGAKLLVWDLPQKPFRRRRSNGSNYYPSDYLSASDDELRREYEENLNRYRGQSRHHGTSSYSRHNRYEVDRAPQSGPAHHRTDIPDRVGYPPTSKRVQFENSPAGDVLVPVCFSP</sequence>
<comment type="caution">
    <text evidence="1">The sequence shown here is derived from an EMBL/GenBank/DDBJ whole genome shotgun (WGS) entry which is preliminary data.</text>
</comment>
<name>A0ACB8TTF0_9APHY</name>
<evidence type="ECO:0000313" key="2">
    <source>
        <dbReference type="Proteomes" id="UP001055072"/>
    </source>
</evidence>
<gene>
    <name evidence="1" type="ORF">BDY19DRAFT_967050</name>
</gene>
<keyword evidence="2" id="KW-1185">Reference proteome</keyword>
<accession>A0ACB8TTF0</accession>